<dbReference type="Pfam" id="PF25597">
    <property type="entry name" value="SH3_retrovirus"/>
    <property type="match status" value="1"/>
</dbReference>
<name>A0A329S1L1_9STRA</name>
<sequence length="242" mass="26937">MAPTEKLTGVKPDISKLNVCGCVGYVFVPKEVPKNRLSAKAEPALFLGVPKTGHGFRLLHLRMGKMVEARDVKFREDVKVERTYINTLMKGRQHYSPHIPFTPLPVEYVAEQPDGRVVYIAVYVDDLLIDGKNEDIEGVIDGLTYIDPVLERFDMSDARPLGSPLMQNEMMPPIEQDETKVNDPNIPFEVGWSATMFSGMYAAIFGKCSADFGALQQLIHKGNYICAKHSLGVVLSFYRGAA</sequence>
<accession>A0A329S1L1</accession>
<proteinExistence type="predicted"/>
<organism evidence="2 3">
    <name type="scientific">Phytophthora cactorum</name>
    <dbReference type="NCBI Taxonomy" id="29920"/>
    <lineage>
        <taxon>Eukaryota</taxon>
        <taxon>Sar</taxon>
        <taxon>Stramenopiles</taxon>
        <taxon>Oomycota</taxon>
        <taxon>Peronosporomycetes</taxon>
        <taxon>Peronosporales</taxon>
        <taxon>Peronosporaceae</taxon>
        <taxon>Phytophthora</taxon>
    </lineage>
</organism>
<dbReference type="InterPro" id="IPR057670">
    <property type="entry name" value="SH3_retrovirus"/>
</dbReference>
<gene>
    <name evidence="2" type="ORF">PC110_g13885</name>
</gene>
<dbReference type="Proteomes" id="UP000251314">
    <property type="component" value="Unassembled WGS sequence"/>
</dbReference>
<evidence type="ECO:0000313" key="2">
    <source>
        <dbReference type="EMBL" id="RAW29756.1"/>
    </source>
</evidence>
<dbReference type="EMBL" id="MJFZ01000409">
    <property type="protein sequence ID" value="RAW29756.1"/>
    <property type="molecule type" value="Genomic_DNA"/>
</dbReference>
<evidence type="ECO:0000313" key="3">
    <source>
        <dbReference type="Proteomes" id="UP000251314"/>
    </source>
</evidence>
<reference evidence="2 3" key="1">
    <citation type="submission" date="2018-01" db="EMBL/GenBank/DDBJ databases">
        <title>Draft genome of the strawberry crown rot pathogen Phytophthora cactorum.</title>
        <authorList>
            <person name="Armitage A.D."/>
            <person name="Lysoe E."/>
            <person name="Nellist C.F."/>
            <person name="Harrison R.J."/>
            <person name="Brurberg M.B."/>
        </authorList>
    </citation>
    <scope>NUCLEOTIDE SEQUENCE [LARGE SCALE GENOMIC DNA]</scope>
    <source>
        <strain evidence="2 3">10300</strain>
    </source>
</reference>
<evidence type="ECO:0000259" key="1">
    <source>
        <dbReference type="Pfam" id="PF25597"/>
    </source>
</evidence>
<dbReference type="OrthoDB" id="120988at2759"/>
<dbReference type="VEuPathDB" id="FungiDB:PC110_g13885"/>
<protein>
    <recommendedName>
        <fullName evidence="1">Retroviral polymerase SH3-like domain-containing protein</fullName>
    </recommendedName>
</protein>
<comment type="caution">
    <text evidence="2">The sequence shown here is derived from an EMBL/GenBank/DDBJ whole genome shotgun (WGS) entry which is preliminary data.</text>
</comment>
<feature type="domain" description="Retroviral polymerase SH3-like" evidence="1">
    <location>
        <begin position="22"/>
        <end position="79"/>
    </location>
</feature>
<keyword evidence="3" id="KW-1185">Reference proteome</keyword>
<dbReference type="AlphaFoldDB" id="A0A329S1L1"/>